<dbReference type="Pfam" id="PF01928">
    <property type="entry name" value="CYTH"/>
    <property type="match status" value="1"/>
</dbReference>
<dbReference type="SMART" id="SM01118">
    <property type="entry name" value="CYTH"/>
    <property type="match status" value="1"/>
</dbReference>
<dbReference type="EMBL" id="CP028136">
    <property type="protein sequence ID" value="AVR44697.1"/>
    <property type="molecule type" value="Genomic_DNA"/>
</dbReference>
<evidence type="ECO:0000313" key="4">
    <source>
        <dbReference type="Proteomes" id="UP000241507"/>
    </source>
</evidence>
<dbReference type="Proteomes" id="UP000241507">
    <property type="component" value="Chromosome"/>
</dbReference>
<protein>
    <submittedName>
        <fullName evidence="3">Adenylate cyclase</fullName>
    </submittedName>
</protein>
<evidence type="ECO:0000259" key="2">
    <source>
        <dbReference type="PROSITE" id="PS51707"/>
    </source>
</evidence>
<proteinExistence type="predicted"/>
<dbReference type="RefSeq" id="WP_107011475.1">
    <property type="nucleotide sequence ID" value="NZ_CP028136.1"/>
</dbReference>
<name>A0A2R3Z356_9FLAO</name>
<evidence type="ECO:0000313" key="3">
    <source>
        <dbReference type="EMBL" id="AVR44697.1"/>
    </source>
</evidence>
<dbReference type="PROSITE" id="PS51707">
    <property type="entry name" value="CYTH"/>
    <property type="match status" value="1"/>
</dbReference>
<dbReference type="PANTHER" id="PTHR40114">
    <property type="entry name" value="SLR0698 PROTEIN"/>
    <property type="match status" value="1"/>
</dbReference>
<dbReference type="PIRSF" id="PIRSF016487">
    <property type="entry name" value="CYTH_UCP016487"/>
    <property type="match status" value="1"/>
</dbReference>
<gene>
    <name evidence="3" type="ORF">C7S20_05135</name>
</gene>
<evidence type="ECO:0000256" key="1">
    <source>
        <dbReference type="PIRSR" id="PIRSR016487-1"/>
    </source>
</evidence>
<keyword evidence="4" id="KW-1185">Reference proteome</keyword>
<dbReference type="Gene3D" id="2.40.320.10">
    <property type="entry name" value="Hypothetical Protein Pfu-838710-001"/>
    <property type="match status" value="1"/>
</dbReference>
<dbReference type="PANTHER" id="PTHR40114:SF1">
    <property type="entry name" value="SLR0698 PROTEIN"/>
    <property type="match status" value="1"/>
</dbReference>
<reference evidence="4" key="1">
    <citation type="submission" date="2018-03" db="EMBL/GenBank/DDBJ databases">
        <title>Gramella fulva sp. nov., isolated from a dry surface of tidal flat.</title>
        <authorList>
            <person name="Hwang S.H."/>
            <person name="Hwang W.M."/>
            <person name="Kang K."/>
            <person name="Ahn T.-Y."/>
        </authorList>
    </citation>
    <scope>NUCLEOTIDE SEQUENCE [LARGE SCALE GENOMIC DNA]</scope>
    <source>
        <strain evidence="4">SH35</strain>
    </source>
</reference>
<dbReference type="InterPro" id="IPR012042">
    <property type="entry name" value="NeuTTM/CthTTM-like"/>
</dbReference>
<dbReference type="KEGG" id="grs:C7S20_05135"/>
<feature type="domain" description="CYTH" evidence="2">
    <location>
        <begin position="1"/>
        <end position="149"/>
    </location>
</feature>
<dbReference type="CDD" id="cd07891">
    <property type="entry name" value="CYTH-like_CthTTM-like_1"/>
    <property type="match status" value="1"/>
</dbReference>
<dbReference type="InterPro" id="IPR033469">
    <property type="entry name" value="CYTH-like_dom_sf"/>
</dbReference>
<sequence>MNEIERKFLVKSDKFKEEAQKKISIQQAYLNTDPARTIRVRTTGDKAYLTIKGKSNKSGTSRFEWEKEIPLEEAKELLKICEPGKIVKERYLVSSGRHTFEVDVFLEALEGLIIAEVELQDENDEFEIPSWLGKEVTGDVNYYNSRLVEKAAQKG</sequence>
<organism evidence="3 4">
    <name type="scientific">Christiangramia fulva</name>
    <dbReference type="NCBI Taxonomy" id="2126553"/>
    <lineage>
        <taxon>Bacteria</taxon>
        <taxon>Pseudomonadati</taxon>
        <taxon>Bacteroidota</taxon>
        <taxon>Flavobacteriia</taxon>
        <taxon>Flavobacteriales</taxon>
        <taxon>Flavobacteriaceae</taxon>
        <taxon>Christiangramia</taxon>
    </lineage>
</organism>
<dbReference type="OrthoDB" id="9805588at2"/>
<dbReference type="InterPro" id="IPR023577">
    <property type="entry name" value="CYTH_domain"/>
</dbReference>
<feature type="active site" description="Proton acceptor" evidence="1">
    <location>
        <position position="29"/>
    </location>
</feature>
<dbReference type="AlphaFoldDB" id="A0A2R3Z356"/>
<accession>A0A2R3Z356</accession>
<dbReference type="SUPFAM" id="SSF55154">
    <property type="entry name" value="CYTH-like phosphatases"/>
    <property type="match status" value="1"/>
</dbReference>